<protein>
    <recommendedName>
        <fullName evidence="3">Carboxylic ester hydrolase</fullName>
        <ecNumber evidence="3">3.1.1.-</ecNumber>
    </recommendedName>
</protein>
<dbReference type="Gene3D" id="3.40.50.1820">
    <property type="entry name" value="alpha/beta hydrolase"/>
    <property type="match status" value="1"/>
</dbReference>
<dbReference type="Pfam" id="PF00135">
    <property type="entry name" value="COesterase"/>
    <property type="match status" value="1"/>
</dbReference>
<dbReference type="InterPro" id="IPR050309">
    <property type="entry name" value="Type-B_Carboxylest/Lipase"/>
</dbReference>
<keyword evidence="3" id="KW-0732">Signal</keyword>
<evidence type="ECO:0000256" key="3">
    <source>
        <dbReference type="RuleBase" id="RU361235"/>
    </source>
</evidence>
<proteinExistence type="inferred from homology"/>
<reference evidence="5" key="2">
    <citation type="submission" date="2023-05" db="EMBL/GenBank/DDBJ databases">
        <authorList>
            <consortium name="Lawrence Berkeley National Laboratory"/>
            <person name="Steindorff A."/>
            <person name="Hensen N."/>
            <person name="Bonometti L."/>
            <person name="Westerberg I."/>
            <person name="Brannstrom I.O."/>
            <person name="Guillou S."/>
            <person name="Cros-Aarteil S."/>
            <person name="Calhoun S."/>
            <person name="Haridas S."/>
            <person name="Kuo A."/>
            <person name="Mondo S."/>
            <person name="Pangilinan J."/>
            <person name="Riley R."/>
            <person name="Labutti K."/>
            <person name="Andreopoulos B."/>
            <person name="Lipzen A."/>
            <person name="Chen C."/>
            <person name="Yanf M."/>
            <person name="Daum C."/>
            <person name="Ng V."/>
            <person name="Clum A."/>
            <person name="Ohm R."/>
            <person name="Martin F."/>
            <person name="Silar P."/>
            <person name="Natvig D."/>
            <person name="Lalanne C."/>
            <person name="Gautier V."/>
            <person name="Ament-Velasquez S.L."/>
            <person name="Kruys A."/>
            <person name="Hutchinson M.I."/>
            <person name="Powell A.J."/>
            <person name="Barry K."/>
            <person name="Miller A.N."/>
            <person name="Grigoriev I.V."/>
            <person name="Debuchy R."/>
            <person name="Gladieux P."/>
            <person name="Thoren M.H."/>
            <person name="Johannesson H."/>
        </authorList>
    </citation>
    <scope>NUCLEOTIDE SEQUENCE</scope>
    <source>
        <strain evidence="5">PSN293</strain>
    </source>
</reference>
<dbReference type="Proteomes" id="UP001301769">
    <property type="component" value="Unassembled WGS sequence"/>
</dbReference>
<dbReference type="PRINTS" id="PR00878">
    <property type="entry name" value="CHOLNESTRASE"/>
</dbReference>
<dbReference type="GO" id="GO:0004104">
    <property type="term" value="F:cholinesterase activity"/>
    <property type="evidence" value="ECO:0007669"/>
    <property type="project" value="InterPro"/>
</dbReference>
<evidence type="ECO:0000259" key="4">
    <source>
        <dbReference type="Pfam" id="PF00135"/>
    </source>
</evidence>
<dbReference type="InterPro" id="IPR000997">
    <property type="entry name" value="Cholinesterase"/>
</dbReference>
<dbReference type="InterPro" id="IPR019826">
    <property type="entry name" value="Carboxylesterase_B_AS"/>
</dbReference>
<dbReference type="PANTHER" id="PTHR11559">
    <property type="entry name" value="CARBOXYLESTERASE"/>
    <property type="match status" value="1"/>
</dbReference>
<comment type="caution">
    <text evidence="5">The sequence shown here is derived from an EMBL/GenBank/DDBJ whole genome shotgun (WGS) entry which is preliminary data.</text>
</comment>
<evidence type="ECO:0000256" key="1">
    <source>
        <dbReference type="ARBA" id="ARBA00005964"/>
    </source>
</evidence>
<evidence type="ECO:0000313" key="6">
    <source>
        <dbReference type="Proteomes" id="UP001301769"/>
    </source>
</evidence>
<dbReference type="PROSITE" id="PS00941">
    <property type="entry name" value="CARBOXYLESTERASE_B_2"/>
    <property type="match status" value="1"/>
</dbReference>
<keyword evidence="2 3" id="KW-0378">Hydrolase</keyword>
<accession>A0AAN6Y540</accession>
<keyword evidence="6" id="KW-1185">Reference proteome</keyword>
<dbReference type="EMBL" id="MU858123">
    <property type="protein sequence ID" value="KAK4212669.1"/>
    <property type="molecule type" value="Genomic_DNA"/>
</dbReference>
<feature type="signal peptide" evidence="3">
    <location>
        <begin position="1"/>
        <end position="16"/>
    </location>
</feature>
<feature type="domain" description="Carboxylesterase type B" evidence="4">
    <location>
        <begin position="32"/>
        <end position="399"/>
    </location>
</feature>
<dbReference type="EC" id="3.1.1.-" evidence="3"/>
<dbReference type="SUPFAM" id="SSF53474">
    <property type="entry name" value="alpha/beta-Hydrolases"/>
    <property type="match status" value="1"/>
</dbReference>
<name>A0AAN6Y540_9PEZI</name>
<feature type="chain" id="PRO_5042672806" description="Carboxylic ester hydrolase" evidence="3">
    <location>
        <begin position="17"/>
        <end position="566"/>
    </location>
</feature>
<dbReference type="InterPro" id="IPR002018">
    <property type="entry name" value="CarbesteraseB"/>
</dbReference>
<reference evidence="5" key="1">
    <citation type="journal article" date="2023" name="Mol. Phylogenet. Evol.">
        <title>Genome-scale phylogeny and comparative genomics of the fungal order Sordariales.</title>
        <authorList>
            <person name="Hensen N."/>
            <person name="Bonometti L."/>
            <person name="Westerberg I."/>
            <person name="Brannstrom I.O."/>
            <person name="Guillou S."/>
            <person name="Cros-Aarteil S."/>
            <person name="Calhoun S."/>
            <person name="Haridas S."/>
            <person name="Kuo A."/>
            <person name="Mondo S."/>
            <person name="Pangilinan J."/>
            <person name="Riley R."/>
            <person name="LaButti K."/>
            <person name="Andreopoulos B."/>
            <person name="Lipzen A."/>
            <person name="Chen C."/>
            <person name="Yan M."/>
            <person name="Daum C."/>
            <person name="Ng V."/>
            <person name="Clum A."/>
            <person name="Steindorff A."/>
            <person name="Ohm R.A."/>
            <person name="Martin F."/>
            <person name="Silar P."/>
            <person name="Natvig D.O."/>
            <person name="Lalanne C."/>
            <person name="Gautier V."/>
            <person name="Ament-Velasquez S.L."/>
            <person name="Kruys A."/>
            <person name="Hutchinson M.I."/>
            <person name="Powell A.J."/>
            <person name="Barry K."/>
            <person name="Miller A.N."/>
            <person name="Grigoriev I.V."/>
            <person name="Debuchy R."/>
            <person name="Gladieux P."/>
            <person name="Hiltunen Thoren M."/>
            <person name="Johannesson H."/>
        </authorList>
    </citation>
    <scope>NUCLEOTIDE SEQUENCE</scope>
    <source>
        <strain evidence="5">PSN293</strain>
    </source>
</reference>
<evidence type="ECO:0000313" key="5">
    <source>
        <dbReference type="EMBL" id="KAK4212669.1"/>
    </source>
</evidence>
<sequence>MILTTTILLLVSLGHAASLQKNSCRSAAEHLKVDTSNGPIIGHISPNTSCVVEFLGIPYARPPIGDLRFAPPEKLALKTSPEPYAASKYGFDCPLNPSKPVNGYPGFTPQAQRIINNFASAAGTPQSEDCLTLNIWTRAPTSPQSSHAASKSNGKPVLVFFYGGRFTIGNTNTPFYTGKYFAQSQDIVIVTVNYRLNIFGFPGGPDTTSQNLGLRDQRAAVEWIRDNIASFGGDPSKITISGQSSGGVSVDYWAYAYRHDPIVNGIIAHSGNAFSFPANSKSIQQSNWDAVVKAANCSRPSDSTSAASQNDSNQEEIKCMRSLPYQTILAATSALKPAKSSSILRSIPPFWPTPDSETVFSAQEYISLTGNRSFAKIPMLLGNTHNENGYYQIAAFASQGILPTQAQIDSFILESFTCPVKFQAEGRRKFGVPAYMYRYFADWEILRLFEDTTTGITSGAYHGVDLHMLFGNGEEVSGLGGSPEEASRRRELTKLMQRAWFVFADDPLNGLRREFGWSGFSDKEGRTLRSLASLGQENRPDIRFEDPSVYDGDCGNVTMGALGGAS</sequence>
<dbReference type="AlphaFoldDB" id="A0AAN6Y540"/>
<evidence type="ECO:0000256" key="2">
    <source>
        <dbReference type="ARBA" id="ARBA00022801"/>
    </source>
</evidence>
<dbReference type="InterPro" id="IPR019819">
    <property type="entry name" value="Carboxylesterase_B_CS"/>
</dbReference>
<dbReference type="InterPro" id="IPR029058">
    <property type="entry name" value="AB_hydrolase_fold"/>
</dbReference>
<dbReference type="PROSITE" id="PS00122">
    <property type="entry name" value="CARBOXYLESTERASE_B_1"/>
    <property type="match status" value="1"/>
</dbReference>
<gene>
    <name evidence="5" type="ORF">QBC37DRAFT_374847</name>
</gene>
<comment type="similarity">
    <text evidence="1 3">Belongs to the type-B carboxylesterase/lipase family.</text>
</comment>
<organism evidence="5 6">
    <name type="scientific">Rhypophila decipiens</name>
    <dbReference type="NCBI Taxonomy" id="261697"/>
    <lineage>
        <taxon>Eukaryota</taxon>
        <taxon>Fungi</taxon>
        <taxon>Dikarya</taxon>
        <taxon>Ascomycota</taxon>
        <taxon>Pezizomycotina</taxon>
        <taxon>Sordariomycetes</taxon>
        <taxon>Sordariomycetidae</taxon>
        <taxon>Sordariales</taxon>
        <taxon>Naviculisporaceae</taxon>
        <taxon>Rhypophila</taxon>
    </lineage>
</organism>